<dbReference type="InterPro" id="IPR011764">
    <property type="entry name" value="Biotin_carboxylation_dom"/>
</dbReference>
<dbReference type="PANTHER" id="PTHR18866">
    <property type="entry name" value="CARBOXYLASE:PYRUVATE/ACETYL-COA/PROPIONYL-COA CARBOXYLASE"/>
    <property type="match status" value="1"/>
</dbReference>
<keyword evidence="18" id="KW-1185">Reference proteome</keyword>
<evidence type="ECO:0000256" key="11">
    <source>
        <dbReference type="ARBA" id="ARBA00033786"/>
    </source>
</evidence>
<evidence type="ECO:0000256" key="1">
    <source>
        <dbReference type="ARBA" id="ARBA00001953"/>
    </source>
</evidence>
<protein>
    <recommendedName>
        <fullName evidence="5">Biotin carboxylase</fullName>
    </recommendedName>
    <alternativeName>
        <fullName evidence="11">Acetyl-coenzyme A carboxylase biotin carboxylase subunit A</fullName>
    </alternativeName>
</protein>
<feature type="domain" description="Biotin carboxylation" evidence="16">
    <location>
        <begin position="6"/>
        <end position="452"/>
    </location>
</feature>
<dbReference type="InterPro" id="IPR050856">
    <property type="entry name" value="Biotin_carboxylase_complex"/>
</dbReference>
<dbReference type="Gene3D" id="3.30.700.40">
    <property type="match status" value="1"/>
</dbReference>
<dbReference type="Pfam" id="PF00364">
    <property type="entry name" value="Biotin_lipoyl"/>
    <property type="match status" value="1"/>
</dbReference>
<name>A0A2K9LRP4_9GAMM</name>
<keyword evidence="10" id="KW-0092">Biotin</keyword>
<dbReference type="EMBL" id="CP022684">
    <property type="protein sequence ID" value="AUM14811.1"/>
    <property type="molecule type" value="Genomic_DNA"/>
</dbReference>
<dbReference type="InterPro" id="IPR011761">
    <property type="entry name" value="ATP-grasp"/>
</dbReference>
<sequence>MSTNKLFKKVLIANRGEIACRIIRTLNRLDIEAVAVYSDADRYAQHVLQADEAYWIGPSSAAESYLNMDRLLDVAKRSGVDAIHPGYGFLSENASFAQRCLENNVVLIGPPASAMVAMGSKSQAKHIMQDAGVPLVPGYHGDTQDSAFLKQQAGAIGYPVLLKASMGGGGKGMRIVASENDFDAALSACKREAQSSFGDDHILIEKYINQPRHVEIQVFADQYGNAVYMSERDCSIQRRHQKVIEEAPAPGLDPTTRSRMGEAAVRAAKAIGYEGAGTIEFLLASSGDFYFMEMNTRLQVEHPVTEMITGQDLVEWQVRVAEGNPLPLTQEQIRIDGHAIEVRIYAEDTSKDFLPSTGIIHYLRLPDPSVHLRIDSGVVQGDEISVFYDPMIAKLIVWDKNRDQAIHRMQRALRQINLFGLNTNISFLGSLVAHDAFCAGNLSTHFIEDHQSELAFESAPKDDIDYVLAGVYLALKGHSTESSGEPWQVLKGWHVNGAISQQFCFFNNDRAQIKVDLSFYGDEIVAICSELSLTLQCRLEGDRLAVTGGLSLTLTVISTDDSVVLFKDSGNSHVQLYRYSPVSVVDPQSEKHLRAPMNGRIVHVAVSDGDQVHAGDLLVTVEAMKMEHGIRAQKTGFVKAIFFNEGELVNEGDELIELELKQEED</sequence>
<comment type="cofactor">
    <cofactor evidence="1">
        <name>biotin</name>
        <dbReference type="ChEBI" id="CHEBI:57586"/>
    </cofactor>
</comment>
<comment type="subunit">
    <text evidence="4">Acetyl-CoA carboxylase is a heterohexamer of biotin carboxyl carrier protein, biotin carboxylase and the two subunits of carboxyl transferase in a 2:2 complex.</text>
</comment>
<dbReference type="Pfam" id="PF02786">
    <property type="entry name" value="CPSase_L_D2"/>
    <property type="match status" value="1"/>
</dbReference>
<accession>A0A2K9LRP4</accession>
<dbReference type="SMART" id="SM00878">
    <property type="entry name" value="Biotin_carb_C"/>
    <property type="match status" value="1"/>
</dbReference>
<evidence type="ECO:0000256" key="10">
    <source>
        <dbReference type="ARBA" id="ARBA00023267"/>
    </source>
</evidence>
<dbReference type="OrthoDB" id="9763189at2"/>
<dbReference type="RefSeq" id="WP_101896179.1">
    <property type="nucleotide sequence ID" value="NZ_CP022684.1"/>
</dbReference>
<dbReference type="InterPro" id="IPR001882">
    <property type="entry name" value="Biotin_BS"/>
</dbReference>
<evidence type="ECO:0000256" key="4">
    <source>
        <dbReference type="ARBA" id="ARBA00011750"/>
    </source>
</evidence>
<evidence type="ECO:0000256" key="12">
    <source>
        <dbReference type="ARBA" id="ARBA00048600"/>
    </source>
</evidence>
<dbReference type="SUPFAM" id="SSF51230">
    <property type="entry name" value="Single hybrid motif"/>
    <property type="match status" value="1"/>
</dbReference>
<keyword evidence="6" id="KW-0436">Ligase</keyword>
<keyword evidence="8 13" id="KW-0067">ATP-binding</keyword>
<organism evidence="17 18">
    <name type="scientific">Ketobacter alkanivorans</name>
    <dbReference type="NCBI Taxonomy" id="1917421"/>
    <lineage>
        <taxon>Bacteria</taxon>
        <taxon>Pseudomonadati</taxon>
        <taxon>Pseudomonadota</taxon>
        <taxon>Gammaproteobacteria</taxon>
        <taxon>Pseudomonadales</taxon>
        <taxon>Ketobacteraceae</taxon>
        <taxon>Ketobacter</taxon>
    </lineage>
</organism>
<dbReference type="InterPro" id="IPR005479">
    <property type="entry name" value="CPAse_ATP-bd"/>
</dbReference>
<dbReference type="InterPro" id="IPR000089">
    <property type="entry name" value="Biotin_lipoyl"/>
</dbReference>
<proteinExistence type="predicted"/>
<comment type="function">
    <text evidence="2">This protein is a component of the acetyl coenzyme A carboxylase complex; first, biotin carboxylase catalyzes the carboxylation of the carrier protein and then the transcarboxylase transfers the carboxyl group to form malonyl-CoA.</text>
</comment>
<dbReference type="Gene3D" id="3.30.470.20">
    <property type="entry name" value="ATP-grasp fold, B domain"/>
    <property type="match status" value="1"/>
</dbReference>
<evidence type="ECO:0000256" key="6">
    <source>
        <dbReference type="ARBA" id="ARBA00022598"/>
    </source>
</evidence>
<dbReference type="InterPro" id="IPR016185">
    <property type="entry name" value="PreATP-grasp_dom_sf"/>
</dbReference>
<evidence type="ECO:0000259" key="16">
    <source>
        <dbReference type="PROSITE" id="PS50979"/>
    </source>
</evidence>
<evidence type="ECO:0000256" key="7">
    <source>
        <dbReference type="ARBA" id="ARBA00022741"/>
    </source>
</evidence>
<evidence type="ECO:0000259" key="15">
    <source>
        <dbReference type="PROSITE" id="PS50975"/>
    </source>
</evidence>
<dbReference type="PROSITE" id="PS50968">
    <property type="entry name" value="BIOTINYL_LIPOYL"/>
    <property type="match status" value="1"/>
</dbReference>
<dbReference type="Pfam" id="PF00289">
    <property type="entry name" value="Biotin_carb_N"/>
    <property type="match status" value="1"/>
</dbReference>
<evidence type="ECO:0000313" key="17">
    <source>
        <dbReference type="EMBL" id="AUM14811.1"/>
    </source>
</evidence>
<dbReference type="InterPro" id="IPR005481">
    <property type="entry name" value="BC-like_N"/>
</dbReference>
<evidence type="ECO:0000256" key="3">
    <source>
        <dbReference type="ARBA" id="ARBA00004956"/>
    </source>
</evidence>
<dbReference type="InterPro" id="IPR011053">
    <property type="entry name" value="Single_hybrid_motif"/>
</dbReference>
<evidence type="ECO:0000256" key="9">
    <source>
        <dbReference type="ARBA" id="ARBA00022946"/>
    </source>
</evidence>
<dbReference type="FunFam" id="3.30.470.20:FF:000028">
    <property type="entry name" value="Methylcrotonoyl-CoA carboxylase subunit alpha, mitochondrial"/>
    <property type="match status" value="1"/>
</dbReference>
<dbReference type="PROSITE" id="PS00866">
    <property type="entry name" value="CPSASE_1"/>
    <property type="match status" value="1"/>
</dbReference>
<dbReference type="Proteomes" id="UP000235116">
    <property type="component" value="Chromosome"/>
</dbReference>
<keyword evidence="9" id="KW-0809">Transit peptide</keyword>
<dbReference type="FunFam" id="3.40.50.20:FF:000010">
    <property type="entry name" value="Propionyl-CoA carboxylase subunit alpha"/>
    <property type="match status" value="1"/>
</dbReference>
<dbReference type="CDD" id="cd06850">
    <property type="entry name" value="biotinyl_domain"/>
    <property type="match status" value="1"/>
</dbReference>
<dbReference type="SUPFAM" id="SSF52440">
    <property type="entry name" value="PreATP-grasp domain"/>
    <property type="match status" value="1"/>
</dbReference>
<evidence type="ECO:0000259" key="14">
    <source>
        <dbReference type="PROSITE" id="PS50968"/>
    </source>
</evidence>
<comment type="catalytic activity">
    <reaction evidence="12">
        <text>N(6)-biotinyl-L-lysyl-[protein] + hydrogencarbonate + ATP = N(6)-carboxybiotinyl-L-lysyl-[protein] + ADP + phosphate + H(+)</text>
        <dbReference type="Rhea" id="RHEA:13501"/>
        <dbReference type="Rhea" id="RHEA-COMP:10505"/>
        <dbReference type="Rhea" id="RHEA-COMP:10506"/>
        <dbReference type="ChEBI" id="CHEBI:15378"/>
        <dbReference type="ChEBI" id="CHEBI:17544"/>
        <dbReference type="ChEBI" id="CHEBI:30616"/>
        <dbReference type="ChEBI" id="CHEBI:43474"/>
        <dbReference type="ChEBI" id="CHEBI:83144"/>
        <dbReference type="ChEBI" id="CHEBI:83145"/>
        <dbReference type="ChEBI" id="CHEBI:456216"/>
        <dbReference type="EC" id="6.3.4.14"/>
    </reaction>
</comment>
<evidence type="ECO:0000256" key="2">
    <source>
        <dbReference type="ARBA" id="ARBA00003761"/>
    </source>
</evidence>
<dbReference type="GO" id="GO:0046872">
    <property type="term" value="F:metal ion binding"/>
    <property type="evidence" value="ECO:0007669"/>
    <property type="project" value="InterPro"/>
</dbReference>
<dbReference type="PANTHER" id="PTHR18866:SF33">
    <property type="entry name" value="METHYLCROTONOYL-COA CARBOXYLASE SUBUNIT ALPHA, MITOCHONDRIAL-RELATED"/>
    <property type="match status" value="1"/>
</dbReference>
<dbReference type="PROSITE" id="PS50979">
    <property type="entry name" value="BC"/>
    <property type="match status" value="1"/>
</dbReference>
<feature type="domain" description="ATP-grasp" evidence="15">
    <location>
        <begin position="125"/>
        <end position="322"/>
    </location>
</feature>
<evidence type="ECO:0000256" key="13">
    <source>
        <dbReference type="PROSITE-ProRule" id="PRU00409"/>
    </source>
</evidence>
<comment type="pathway">
    <text evidence="3">Lipid metabolism; malonyl-CoA biosynthesis; malonyl-CoA from acetyl-CoA: step 1/1.</text>
</comment>
<keyword evidence="7 13" id="KW-0547">Nucleotide-binding</keyword>
<dbReference type="FunFam" id="2.40.50.100:FF:000003">
    <property type="entry name" value="Acetyl-CoA carboxylase biotin carboxyl carrier protein"/>
    <property type="match status" value="1"/>
</dbReference>
<dbReference type="PROSITE" id="PS00188">
    <property type="entry name" value="BIOTIN"/>
    <property type="match status" value="1"/>
</dbReference>
<dbReference type="GO" id="GO:0004075">
    <property type="term" value="F:biotin carboxylase activity"/>
    <property type="evidence" value="ECO:0007669"/>
    <property type="project" value="UniProtKB-EC"/>
</dbReference>
<dbReference type="SUPFAM" id="SSF56059">
    <property type="entry name" value="Glutathione synthetase ATP-binding domain-like"/>
    <property type="match status" value="1"/>
</dbReference>
<dbReference type="InterPro" id="IPR005482">
    <property type="entry name" value="Biotin_COase_C"/>
</dbReference>
<evidence type="ECO:0000256" key="8">
    <source>
        <dbReference type="ARBA" id="ARBA00022840"/>
    </source>
</evidence>
<evidence type="ECO:0000256" key="5">
    <source>
        <dbReference type="ARBA" id="ARBA00017242"/>
    </source>
</evidence>
<dbReference type="FunFam" id="3.30.1490.20:FF:000003">
    <property type="entry name" value="acetyl-CoA carboxylase isoform X1"/>
    <property type="match status" value="1"/>
</dbReference>
<feature type="domain" description="Lipoyl-binding" evidence="14">
    <location>
        <begin position="581"/>
        <end position="659"/>
    </location>
</feature>
<reference evidence="18" key="1">
    <citation type="submission" date="2017-08" db="EMBL/GenBank/DDBJ databases">
        <title>Direct submision.</title>
        <authorList>
            <person name="Kim S.-J."/>
            <person name="Rhee S.-K."/>
        </authorList>
    </citation>
    <scope>NUCLEOTIDE SEQUENCE [LARGE SCALE GENOMIC DNA]</scope>
    <source>
        <strain evidence="18">GI5</strain>
    </source>
</reference>
<dbReference type="GO" id="GO:0005524">
    <property type="term" value="F:ATP binding"/>
    <property type="evidence" value="ECO:0007669"/>
    <property type="project" value="UniProtKB-UniRule"/>
</dbReference>
<evidence type="ECO:0000313" key="18">
    <source>
        <dbReference type="Proteomes" id="UP000235116"/>
    </source>
</evidence>
<dbReference type="PROSITE" id="PS00867">
    <property type="entry name" value="CPSASE_2"/>
    <property type="match status" value="1"/>
</dbReference>
<dbReference type="PROSITE" id="PS50975">
    <property type="entry name" value="ATP_GRASP"/>
    <property type="match status" value="1"/>
</dbReference>
<gene>
    <name evidence="17" type="ORF">Kalk_02225</name>
</gene>
<dbReference type="KEGG" id="kak:Kalk_02225"/>
<dbReference type="Pfam" id="PF02785">
    <property type="entry name" value="Biotin_carb_C"/>
    <property type="match status" value="1"/>
</dbReference>
<dbReference type="NCBIfam" id="NF006367">
    <property type="entry name" value="PRK08591.1"/>
    <property type="match status" value="1"/>
</dbReference>
<dbReference type="SUPFAM" id="SSF51246">
    <property type="entry name" value="Rudiment single hybrid motif"/>
    <property type="match status" value="1"/>
</dbReference>
<dbReference type="AlphaFoldDB" id="A0A2K9LRP4"/>
<dbReference type="InterPro" id="IPR011054">
    <property type="entry name" value="Rudment_hybrid_motif"/>
</dbReference>
<dbReference type="Gene3D" id="2.40.50.100">
    <property type="match status" value="1"/>
</dbReference>